<keyword evidence="2" id="KW-0479">Metal-binding</keyword>
<sequence length="359" mass="39629">MPQETDATTLLSGPESGPVPSGMDGIRMPAVHLPFAAHDPNPAHPQAQAALETWLDTFGICQTPASRESLQRTRIPLITALAYPRASPAALELLVQWAAWTFIIDDEFDDGPDGQDPTRCAKALAILLPILDGTPPGQAASARAFAETLQRLTADRSAGFCRMLRGDIAAYLWSYYESLVDQRAQRVPTVAAYRRQRAVAVAAYTWLDAVEIAAGVDLPEPVRHFSSFRDLRDAIGQYVGLHNDLWSLERDQAAGAFHNAVLLLQHHEQLPLQEAVDAVNVMLTDCVHTMHHAERDLIAQLEAADITRAARDDVLACITGYRHFVRGCFDYHYQARRYTTAHASHNSESAPHRLFPDTP</sequence>
<feature type="compositionally biased region" description="Polar residues" evidence="3">
    <location>
        <begin position="1"/>
        <end position="11"/>
    </location>
</feature>
<name>A0A918I5S6_9ACTN</name>
<protein>
    <recommendedName>
        <fullName evidence="2">Terpene synthase</fullName>
        <ecNumber evidence="2">4.2.3.-</ecNumber>
    </recommendedName>
</protein>
<reference evidence="4" key="1">
    <citation type="journal article" date="2014" name="Int. J. Syst. Evol. Microbiol.">
        <title>Complete genome sequence of Corynebacterium casei LMG S-19264T (=DSM 44701T), isolated from a smear-ripened cheese.</title>
        <authorList>
            <consortium name="US DOE Joint Genome Institute (JGI-PGF)"/>
            <person name="Walter F."/>
            <person name="Albersmeier A."/>
            <person name="Kalinowski J."/>
            <person name="Ruckert C."/>
        </authorList>
    </citation>
    <scope>NUCLEOTIDE SEQUENCE</scope>
    <source>
        <strain evidence="4">JCM 4391</strain>
    </source>
</reference>
<feature type="region of interest" description="Disordered" evidence="3">
    <location>
        <begin position="1"/>
        <end position="25"/>
    </location>
</feature>
<dbReference type="Pfam" id="PF19086">
    <property type="entry name" value="Terpene_syn_C_2"/>
    <property type="match status" value="1"/>
</dbReference>
<evidence type="ECO:0000313" key="5">
    <source>
        <dbReference type="Proteomes" id="UP000636661"/>
    </source>
</evidence>
<dbReference type="PANTHER" id="PTHR35201:SF4">
    <property type="entry name" value="BETA-PINACENE SYNTHASE-RELATED"/>
    <property type="match status" value="1"/>
</dbReference>
<evidence type="ECO:0000256" key="3">
    <source>
        <dbReference type="SAM" id="MobiDB-lite"/>
    </source>
</evidence>
<dbReference type="Proteomes" id="UP000636661">
    <property type="component" value="Unassembled WGS sequence"/>
</dbReference>
<dbReference type="SUPFAM" id="SSF48576">
    <property type="entry name" value="Terpenoid synthases"/>
    <property type="match status" value="1"/>
</dbReference>
<evidence type="ECO:0000313" key="4">
    <source>
        <dbReference type="EMBL" id="GGU66452.1"/>
    </source>
</evidence>
<keyword evidence="5" id="KW-1185">Reference proteome</keyword>
<comment type="similarity">
    <text evidence="2">Belongs to the terpene synthase family.</text>
</comment>
<dbReference type="EMBL" id="BMTP01000027">
    <property type="protein sequence ID" value="GGU66452.1"/>
    <property type="molecule type" value="Genomic_DNA"/>
</dbReference>
<dbReference type="SFLD" id="SFLDS00005">
    <property type="entry name" value="Isoprenoid_Synthase_Type_I"/>
    <property type="match status" value="1"/>
</dbReference>
<accession>A0A918I5S6</accession>
<dbReference type="SFLD" id="SFLDG01020">
    <property type="entry name" value="Terpene_Cyclase_Like_2"/>
    <property type="match status" value="1"/>
</dbReference>
<organism evidence="4 5">
    <name type="scientific">Streptomyces lavendofoliae</name>
    <dbReference type="NCBI Taxonomy" id="67314"/>
    <lineage>
        <taxon>Bacteria</taxon>
        <taxon>Bacillati</taxon>
        <taxon>Actinomycetota</taxon>
        <taxon>Actinomycetes</taxon>
        <taxon>Kitasatosporales</taxon>
        <taxon>Streptomycetaceae</taxon>
        <taxon>Streptomyces</taxon>
    </lineage>
</organism>
<dbReference type="GO" id="GO:0010333">
    <property type="term" value="F:terpene synthase activity"/>
    <property type="evidence" value="ECO:0007669"/>
    <property type="project" value="InterPro"/>
</dbReference>
<dbReference type="InterPro" id="IPR008949">
    <property type="entry name" value="Isoprenoid_synthase_dom_sf"/>
</dbReference>
<dbReference type="PANTHER" id="PTHR35201">
    <property type="entry name" value="TERPENE SYNTHASE"/>
    <property type="match status" value="1"/>
</dbReference>
<comment type="cofactor">
    <cofactor evidence="2">
        <name>Mg(2+)</name>
        <dbReference type="ChEBI" id="CHEBI:18420"/>
    </cofactor>
</comment>
<dbReference type="RefSeq" id="WP_189554742.1">
    <property type="nucleotide sequence ID" value="NZ_BMTP01000027.1"/>
</dbReference>
<keyword evidence="1 2" id="KW-0456">Lyase</keyword>
<comment type="caution">
    <text evidence="4">The sequence shown here is derived from an EMBL/GenBank/DDBJ whole genome shotgun (WGS) entry which is preliminary data.</text>
</comment>
<keyword evidence="2" id="KW-0460">Magnesium</keyword>
<evidence type="ECO:0000256" key="2">
    <source>
        <dbReference type="RuleBase" id="RU366034"/>
    </source>
</evidence>
<dbReference type="InterPro" id="IPR034686">
    <property type="entry name" value="Terpene_cyclase-like_2"/>
</dbReference>
<dbReference type="Gene3D" id="1.10.600.10">
    <property type="entry name" value="Farnesyl Diphosphate Synthase"/>
    <property type="match status" value="1"/>
</dbReference>
<dbReference type="AlphaFoldDB" id="A0A918I5S6"/>
<dbReference type="EC" id="4.2.3.-" evidence="2"/>
<reference evidence="4" key="2">
    <citation type="submission" date="2020-09" db="EMBL/GenBank/DDBJ databases">
        <authorList>
            <person name="Sun Q."/>
            <person name="Ohkuma M."/>
        </authorList>
    </citation>
    <scope>NUCLEOTIDE SEQUENCE</scope>
    <source>
        <strain evidence="4">JCM 4391</strain>
    </source>
</reference>
<dbReference type="GO" id="GO:0046872">
    <property type="term" value="F:metal ion binding"/>
    <property type="evidence" value="ECO:0007669"/>
    <property type="project" value="UniProtKB-KW"/>
</dbReference>
<gene>
    <name evidence="4" type="ORF">GCM10010274_63880</name>
</gene>
<evidence type="ECO:0000256" key="1">
    <source>
        <dbReference type="ARBA" id="ARBA00023239"/>
    </source>
</evidence>
<proteinExistence type="inferred from homology"/>